<sequence length="280" mass="31477">MAFRYVHLLPQSYWHDPNSWHARYSILQTSGAIPNILKKCSDAINRLVSGQSRETAFSVLDTGIQVSRKAPLESLNQQMFRAPPEVIEAFQRSPLFRGVLQSTVRKVSYYRFKETTYSISSRHRGNSQVFIDVSRGKGKGKDGDCAISSEIPVVIRYILQPNPDDLSQVYLAVCHLQSVSVDSDPFTEFDILGGRLWSRNLADKLEIIDARAVNKHFVRCDVMWEDQPVSAVLPLSRILALIPKHEPEPDNVSHLLDQSARLSAETVEGSSLDVLDLDGQ</sequence>
<dbReference type="GeneID" id="85361379"/>
<protein>
    <submittedName>
        <fullName evidence="1">Uncharacterized protein</fullName>
    </submittedName>
</protein>
<dbReference type="Proteomes" id="UP001175211">
    <property type="component" value="Unassembled WGS sequence"/>
</dbReference>
<name>A0AA39MZ37_ARMTA</name>
<accession>A0AA39MZ37</accession>
<dbReference type="AlphaFoldDB" id="A0AA39MZ37"/>
<dbReference type="RefSeq" id="XP_060327786.1">
    <property type="nucleotide sequence ID" value="XM_060477831.1"/>
</dbReference>
<proteinExistence type="predicted"/>
<reference evidence="1" key="1">
    <citation type="submission" date="2023-06" db="EMBL/GenBank/DDBJ databases">
        <authorList>
            <consortium name="Lawrence Berkeley National Laboratory"/>
            <person name="Ahrendt S."/>
            <person name="Sahu N."/>
            <person name="Indic B."/>
            <person name="Wong-Bajracharya J."/>
            <person name="Merenyi Z."/>
            <person name="Ke H.-M."/>
            <person name="Monk M."/>
            <person name="Kocsube S."/>
            <person name="Drula E."/>
            <person name="Lipzen A."/>
            <person name="Balint B."/>
            <person name="Henrissat B."/>
            <person name="Andreopoulos B."/>
            <person name="Martin F.M."/>
            <person name="Harder C.B."/>
            <person name="Rigling D."/>
            <person name="Ford K.L."/>
            <person name="Foster G.D."/>
            <person name="Pangilinan J."/>
            <person name="Papanicolaou A."/>
            <person name="Barry K."/>
            <person name="LaButti K."/>
            <person name="Viragh M."/>
            <person name="Koriabine M."/>
            <person name="Yan M."/>
            <person name="Riley R."/>
            <person name="Champramary S."/>
            <person name="Plett K.L."/>
            <person name="Tsai I.J."/>
            <person name="Slot J."/>
            <person name="Sipos G."/>
            <person name="Plett J."/>
            <person name="Nagy L.G."/>
            <person name="Grigoriev I.V."/>
        </authorList>
    </citation>
    <scope>NUCLEOTIDE SEQUENCE</scope>
    <source>
        <strain evidence="1">CCBAS 213</strain>
    </source>
</reference>
<evidence type="ECO:0000313" key="1">
    <source>
        <dbReference type="EMBL" id="KAK0451952.1"/>
    </source>
</evidence>
<evidence type="ECO:0000313" key="2">
    <source>
        <dbReference type="Proteomes" id="UP001175211"/>
    </source>
</evidence>
<dbReference type="EMBL" id="JAUEPS010000032">
    <property type="protein sequence ID" value="KAK0451952.1"/>
    <property type="molecule type" value="Genomic_DNA"/>
</dbReference>
<gene>
    <name evidence="1" type="ORF">EV420DRAFT_1645858</name>
</gene>
<organism evidence="1 2">
    <name type="scientific">Armillaria tabescens</name>
    <name type="common">Ringless honey mushroom</name>
    <name type="synonym">Agaricus tabescens</name>
    <dbReference type="NCBI Taxonomy" id="1929756"/>
    <lineage>
        <taxon>Eukaryota</taxon>
        <taxon>Fungi</taxon>
        <taxon>Dikarya</taxon>
        <taxon>Basidiomycota</taxon>
        <taxon>Agaricomycotina</taxon>
        <taxon>Agaricomycetes</taxon>
        <taxon>Agaricomycetidae</taxon>
        <taxon>Agaricales</taxon>
        <taxon>Marasmiineae</taxon>
        <taxon>Physalacriaceae</taxon>
        <taxon>Desarmillaria</taxon>
    </lineage>
</organism>
<keyword evidence="2" id="KW-1185">Reference proteome</keyword>
<comment type="caution">
    <text evidence="1">The sequence shown here is derived from an EMBL/GenBank/DDBJ whole genome shotgun (WGS) entry which is preliminary data.</text>
</comment>